<dbReference type="AlphaFoldDB" id="A0A5B7DUA1"/>
<comment type="caution">
    <text evidence="2">The sequence shown here is derived from an EMBL/GenBank/DDBJ whole genome shotgun (WGS) entry which is preliminary data.</text>
</comment>
<keyword evidence="3" id="KW-1185">Reference proteome</keyword>
<protein>
    <submittedName>
        <fullName evidence="2">Uncharacterized protein</fullName>
    </submittedName>
</protein>
<organism evidence="2 3">
    <name type="scientific">Portunus trituberculatus</name>
    <name type="common">Swimming crab</name>
    <name type="synonym">Neptunus trituberculatus</name>
    <dbReference type="NCBI Taxonomy" id="210409"/>
    <lineage>
        <taxon>Eukaryota</taxon>
        <taxon>Metazoa</taxon>
        <taxon>Ecdysozoa</taxon>
        <taxon>Arthropoda</taxon>
        <taxon>Crustacea</taxon>
        <taxon>Multicrustacea</taxon>
        <taxon>Malacostraca</taxon>
        <taxon>Eumalacostraca</taxon>
        <taxon>Eucarida</taxon>
        <taxon>Decapoda</taxon>
        <taxon>Pleocyemata</taxon>
        <taxon>Brachyura</taxon>
        <taxon>Eubrachyura</taxon>
        <taxon>Portunoidea</taxon>
        <taxon>Portunidae</taxon>
        <taxon>Portuninae</taxon>
        <taxon>Portunus</taxon>
    </lineage>
</organism>
<proteinExistence type="predicted"/>
<feature type="region of interest" description="Disordered" evidence="1">
    <location>
        <begin position="1"/>
        <end position="36"/>
    </location>
</feature>
<evidence type="ECO:0000313" key="2">
    <source>
        <dbReference type="EMBL" id="MPC25050.1"/>
    </source>
</evidence>
<gene>
    <name evidence="2" type="ORF">E2C01_018148</name>
</gene>
<sequence length="227" mass="24792">MKLLPRRLADSSGTSEEPSTCDGSEVQGSQTPPPRAHDSLCPLHLLVCACGSRPRNNERSRILQTTHRIEISNIRSSSSGGVGRTDQRPRAPAASTVCCRGPRLAGWCSRRPIPPPDSADDAVDLETKIPSESSDKKIIIYKFWLIFGLFRINLFFVFESHSQREPLGGFPRLGLAVHASEAERWGLQARGCAPPGGHLRLLYFESLALSYTGPPPILLKGADTVPE</sequence>
<accession>A0A5B7DUA1</accession>
<evidence type="ECO:0000256" key="1">
    <source>
        <dbReference type="SAM" id="MobiDB-lite"/>
    </source>
</evidence>
<reference evidence="2 3" key="1">
    <citation type="submission" date="2019-05" db="EMBL/GenBank/DDBJ databases">
        <title>Another draft genome of Portunus trituberculatus and its Hox gene families provides insights of decapod evolution.</title>
        <authorList>
            <person name="Jeong J.-H."/>
            <person name="Song I."/>
            <person name="Kim S."/>
            <person name="Choi T."/>
            <person name="Kim D."/>
            <person name="Ryu S."/>
            <person name="Kim W."/>
        </authorList>
    </citation>
    <scope>NUCLEOTIDE SEQUENCE [LARGE SCALE GENOMIC DNA]</scope>
    <source>
        <tissue evidence="2">Muscle</tissue>
    </source>
</reference>
<dbReference type="EMBL" id="VSRR010001409">
    <property type="protein sequence ID" value="MPC25050.1"/>
    <property type="molecule type" value="Genomic_DNA"/>
</dbReference>
<dbReference type="Proteomes" id="UP000324222">
    <property type="component" value="Unassembled WGS sequence"/>
</dbReference>
<name>A0A5B7DUA1_PORTR</name>
<feature type="compositionally biased region" description="Polar residues" evidence="1">
    <location>
        <begin position="11"/>
        <end position="30"/>
    </location>
</feature>
<evidence type="ECO:0000313" key="3">
    <source>
        <dbReference type="Proteomes" id="UP000324222"/>
    </source>
</evidence>